<keyword evidence="2" id="KW-1185">Reference proteome</keyword>
<accession>A0A1T5BVY0</accession>
<name>A0A1T5BVY0_9BACT</name>
<organism evidence="1 2">
    <name type="scientific">Parabacteroides chartae</name>
    <dbReference type="NCBI Taxonomy" id="1037355"/>
    <lineage>
        <taxon>Bacteria</taxon>
        <taxon>Pseudomonadati</taxon>
        <taxon>Bacteroidota</taxon>
        <taxon>Bacteroidia</taxon>
        <taxon>Bacteroidales</taxon>
        <taxon>Tannerellaceae</taxon>
        <taxon>Parabacteroides</taxon>
    </lineage>
</organism>
<sequence length="106" mass="11651">MNFNTSINLQKRNTMTKTITFNELRKIKDSLPDGSTHRIADELGLSVETVRNYFGGHNFKDGKSCGVHIEPGPDGGLVILDDTTVLERALQILNEKIGKKAVAPEA</sequence>
<gene>
    <name evidence="1" type="ORF">SAMN05660349_01508</name>
</gene>
<reference evidence="2" key="1">
    <citation type="submission" date="2017-02" db="EMBL/GenBank/DDBJ databases">
        <authorList>
            <person name="Varghese N."/>
            <person name="Submissions S."/>
        </authorList>
    </citation>
    <scope>NUCLEOTIDE SEQUENCE [LARGE SCALE GENOMIC DNA]</scope>
    <source>
        <strain evidence="2">DSM 24967</strain>
    </source>
</reference>
<evidence type="ECO:0000313" key="1">
    <source>
        <dbReference type="EMBL" id="SKB51356.1"/>
    </source>
</evidence>
<evidence type="ECO:0000313" key="2">
    <source>
        <dbReference type="Proteomes" id="UP000190852"/>
    </source>
</evidence>
<protein>
    <recommendedName>
        <fullName evidence="3">DNA-binding protein</fullName>
    </recommendedName>
</protein>
<dbReference type="Proteomes" id="UP000190852">
    <property type="component" value="Unassembled WGS sequence"/>
</dbReference>
<dbReference type="AlphaFoldDB" id="A0A1T5BVY0"/>
<evidence type="ECO:0008006" key="3">
    <source>
        <dbReference type="Google" id="ProtNLM"/>
    </source>
</evidence>
<proteinExistence type="predicted"/>
<dbReference type="EMBL" id="FUYQ01000009">
    <property type="protein sequence ID" value="SKB51356.1"/>
    <property type="molecule type" value="Genomic_DNA"/>
</dbReference>